<reference evidence="2 3" key="1">
    <citation type="submission" date="2020-08" db="EMBL/GenBank/DDBJ databases">
        <title>Genemic of Streptomyces polyaspartic.</title>
        <authorList>
            <person name="Liu W."/>
        </authorList>
    </citation>
    <scope>NUCLEOTIDE SEQUENCE [LARGE SCALE GENOMIC DNA]</scope>
    <source>
        <strain evidence="2 3">TRM66268-LWL</strain>
    </source>
</reference>
<evidence type="ECO:0000313" key="2">
    <source>
        <dbReference type="EMBL" id="MBC9715925.1"/>
    </source>
</evidence>
<keyword evidence="1" id="KW-1133">Transmembrane helix</keyword>
<dbReference type="EMBL" id="JACTVJ010000012">
    <property type="protein sequence ID" value="MBC9715925.1"/>
    <property type="molecule type" value="Genomic_DNA"/>
</dbReference>
<evidence type="ECO:0000256" key="1">
    <source>
        <dbReference type="SAM" id="Phobius"/>
    </source>
</evidence>
<dbReference type="Proteomes" id="UP000642284">
    <property type="component" value="Unassembled WGS sequence"/>
</dbReference>
<evidence type="ECO:0000313" key="3">
    <source>
        <dbReference type="Proteomes" id="UP000642284"/>
    </source>
</evidence>
<organism evidence="2 3">
    <name type="scientific">Streptomyces polyasparticus</name>
    <dbReference type="NCBI Taxonomy" id="2767826"/>
    <lineage>
        <taxon>Bacteria</taxon>
        <taxon>Bacillati</taxon>
        <taxon>Actinomycetota</taxon>
        <taxon>Actinomycetes</taxon>
        <taxon>Kitasatosporales</taxon>
        <taxon>Streptomycetaceae</taxon>
        <taxon>Streptomyces</taxon>
    </lineage>
</organism>
<protein>
    <submittedName>
        <fullName evidence="2">Uncharacterized protein</fullName>
    </submittedName>
</protein>
<sequence>MATALIAAFLIAHGLVHLPVWLAPAGGAAGRPAPFDPRRSWVFAAARLPQPRAVRRAGAGLAAAAAVLYVFSAAAVAAHSAALADLAVSAALVGLTLKVLWFHPWLSMGVVLDVVVLVAIGAS</sequence>
<keyword evidence="3" id="KW-1185">Reference proteome</keyword>
<accession>A0ABR7SKC5</accession>
<keyword evidence="1" id="KW-0472">Membrane</keyword>
<name>A0ABR7SKC5_9ACTN</name>
<gene>
    <name evidence="2" type="ORF">H9Y04_25625</name>
</gene>
<keyword evidence="1" id="KW-0812">Transmembrane</keyword>
<comment type="caution">
    <text evidence="2">The sequence shown here is derived from an EMBL/GenBank/DDBJ whole genome shotgun (WGS) entry which is preliminary data.</text>
</comment>
<dbReference type="RefSeq" id="WP_187816362.1">
    <property type="nucleotide sequence ID" value="NZ_JACTVJ010000012.1"/>
</dbReference>
<feature type="transmembrane region" description="Helical" evidence="1">
    <location>
        <begin position="105"/>
        <end position="122"/>
    </location>
</feature>
<feature type="transmembrane region" description="Helical" evidence="1">
    <location>
        <begin position="54"/>
        <end position="74"/>
    </location>
</feature>
<proteinExistence type="predicted"/>